<keyword evidence="3" id="KW-0479">Metal-binding</keyword>
<evidence type="ECO:0000313" key="10">
    <source>
        <dbReference type="RefSeq" id="XP_014681103.1"/>
    </source>
</evidence>
<evidence type="ECO:0000256" key="5">
    <source>
        <dbReference type="ARBA" id="ARBA00036696"/>
    </source>
</evidence>
<feature type="compositionally biased region" description="Basic and acidic residues" evidence="7">
    <location>
        <begin position="75"/>
        <end position="85"/>
    </location>
</feature>
<dbReference type="InterPro" id="IPR006680">
    <property type="entry name" value="Amidohydro-rel"/>
</dbReference>
<dbReference type="InterPro" id="IPR011059">
    <property type="entry name" value="Metal-dep_hydrolase_composite"/>
</dbReference>
<dbReference type="GeneID" id="106820997"/>
<dbReference type="SUPFAM" id="SSF51338">
    <property type="entry name" value="Composite domain of metallo-dependent hydrolases"/>
    <property type="match status" value="2"/>
</dbReference>
<dbReference type="Gene3D" id="3.20.20.140">
    <property type="entry name" value="Metal-dependent hydrolases"/>
    <property type="match status" value="1"/>
</dbReference>
<dbReference type="NCBIfam" id="TIGR02033">
    <property type="entry name" value="D-hydantoinase"/>
    <property type="match status" value="1"/>
</dbReference>
<feature type="compositionally biased region" description="Low complexity" evidence="7">
    <location>
        <begin position="95"/>
        <end position="116"/>
    </location>
</feature>
<feature type="domain" description="Amidohydrolase-related" evidence="8">
    <location>
        <begin position="216"/>
        <end position="604"/>
    </location>
</feature>
<evidence type="ECO:0000256" key="3">
    <source>
        <dbReference type="ARBA" id="ARBA00022723"/>
    </source>
</evidence>
<comment type="similarity">
    <text evidence="2">Belongs to the metallo-dependent hydrolases superfamily. Hydantoinase/dihydropyrimidinase family.</text>
</comment>
<dbReference type="SUPFAM" id="SSF51556">
    <property type="entry name" value="Metallo-dependent hydrolases"/>
    <property type="match status" value="1"/>
</dbReference>
<dbReference type="PANTHER" id="PTHR11647">
    <property type="entry name" value="HYDRANTOINASE/DIHYDROPYRIMIDINASE FAMILY MEMBER"/>
    <property type="match status" value="1"/>
</dbReference>
<comment type="catalytic activity">
    <reaction evidence="5">
        <text>5,6-dihydrouracil + H2O = 3-(carbamoylamino)propanoate + H(+)</text>
        <dbReference type="Rhea" id="RHEA:16121"/>
        <dbReference type="ChEBI" id="CHEBI:11892"/>
        <dbReference type="ChEBI" id="CHEBI:15377"/>
        <dbReference type="ChEBI" id="CHEBI:15378"/>
        <dbReference type="ChEBI" id="CHEBI:15901"/>
        <dbReference type="EC" id="3.5.2.2"/>
    </reaction>
</comment>
<sequence>MAEEEPKDSRDSPSKGGGPPESVLFSKVERSPSRQQHLGKMNTMFGFVVDAHENKSLNFGSGESPYHRRMRLREEAERKTSERRNGNGSAESPTANGSSPDSPASNSSSVEQQQQRRQAELEEKLYVEEILEVVMDDGRQPVAEVIEAVNVKGVVAQPWAEQPSAQNRILLKGGKVVNHDRMFDADVYIEDGYIKQLGKDLVIPGGTRTIDATGKMVMPGGIDTHTHMELPFGGTVAVDDFYHGTRAALAGGTTMIMDFVLDGKGVLPLDAYNKWMDKAGAKVCCDFSFHMGLTWWNDKVKEELPILCKEKGINSFKVFMAYKDLFMLRDDEILDVLKTCKSLGAIVQVHAENGDVIDENCKKLLALGITGPEGHLMARPEEVEEEATHRAIMLADQVNCPLYVVHVMCKGAADAVRRARMRGAVVFGEPIAASLGTDGTHYFNKCWRHAAGHVMAPPLKDATTPEYLLNLLANGDLECTGTDNCTFNADQKALGKDDFTKIPNGVNGVEDRMSVIWEKGVHSGKMDPCRYVAVTSTNAAKIFNIYPRKGHIAVGSDADVLVWDPTATRTISAATHHQKVDFNIFEGMECHGVPLIVISQGRVVLEDGQLHATRGVGRFIPTPCYSQYVYNRIQTRDVSRAPQKVDREAYDGPVIEIKMEDKKGMQLAENPITMNRDSMFQARRAQPGGRNLHESGFSISGSQIDDQKITKSSGQRISQPPGGRSSGNLW</sequence>
<dbReference type="InterPro" id="IPR050378">
    <property type="entry name" value="Metallo-dep_Hydrolases_sf"/>
</dbReference>
<proteinExistence type="inferred from homology"/>
<comment type="cofactor">
    <cofactor evidence="1">
        <name>Zn(2+)</name>
        <dbReference type="ChEBI" id="CHEBI:29105"/>
    </cofactor>
</comment>
<organism evidence="9 10">
    <name type="scientific">Priapulus caudatus</name>
    <name type="common">Priapulid worm</name>
    <dbReference type="NCBI Taxonomy" id="37621"/>
    <lineage>
        <taxon>Eukaryota</taxon>
        <taxon>Metazoa</taxon>
        <taxon>Ecdysozoa</taxon>
        <taxon>Scalidophora</taxon>
        <taxon>Priapulida</taxon>
        <taxon>Priapulimorpha</taxon>
        <taxon>Priapulimorphida</taxon>
        <taxon>Priapulidae</taxon>
        <taxon>Priapulus</taxon>
    </lineage>
</organism>
<keyword evidence="4" id="KW-0378">Hydrolase</keyword>
<evidence type="ECO:0000256" key="4">
    <source>
        <dbReference type="ARBA" id="ARBA00022801"/>
    </source>
</evidence>
<protein>
    <recommendedName>
        <fullName evidence="6">dihydropyrimidinase</fullName>
        <ecNumber evidence="6">3.5.2.2</ecNumber>
    </recommendedName>
</protein>
<evidence type="ECO:0000256" key="7">
    <source>
        <dbReference type="SAM" id="MobiDB-lite"/>
    </source>
</evidence>
<dbReference type="Proteomes" id="UP000695022">
    <property type="component" value="Unplaced"/>
</dbReference>
<dbReference type="EC" id="3.5.2.2" evidence="6"/>
<name>A0ABM1F9I2_PRICU</name>
<evidence type="ECO:0000259" key="8">
    <source>
        <dbReference type="Pfam" id="PF01979"/>
    </source>
</evidence>
<dbReference type="CDD" id="cd01314">
    <property type="entry name" value="D-HYD"/>
    <property type="match status" value="1"/>
</dbReference>
<feature type="compositionally biased region" description="Polar residues" evidence="7">
    <location>
        <begin position="697"/>
        <end position="718"/>
    </location>
</feature>
<evidence type="ECO:0000313" key="9">
    <source>
        <dbReference type="Proteomes" id="UP000695022"/>
    </source>
</evidence>
<evidence type="ECO:0000256" key="1">
    <source>
        <dbReference type="ARBA" id="ARBA00001947"/>
    </source>
</evidence>
<gene>
    <name evidence="10" type="primary">LOC106820997</name>
</gene>
<feature type="region of interest" description="Disordered" evidence="7">
    <location>
        <begin position="682"/>
        <end position="730"/>
    </location>
</feature>
<keyword evidence="9" id="KW-1185">Reference proteome</keyword>
<dbReference type="InterPro" id="IPR032466">
    <property type="entry name" value="Metal_Hydrolase"/>
</dbReference>
<reference evidence="10" key="1">
    <citation type="submission" date="2025-08" db="UniProtKB">
        <authorList>
            <consortium name="RefSeq"/>
        </authorList>
    </citation>
    <scope>IDENTIFICATION</scope>
</reference>
<feature type="region of interest" description="Disordered" evidence="7">
    <location>
        <begin position="75"/>
        <end position="119"/>
    </location>
</feature>
<dbReference type="InterPro" id="IPR011778">
    <property type="entry name" value="Hydantoinase/dihydroPyrase"/>
</dbReference>
<evidence type="ECO:0000256" key="6">
    <source>
        <dbReference type="ARBA" id="ARBA00039113"/>
    </source>
</evidence>
<dbReference type="Gene3D" id="2.30.40.10">
    <property type="entry name" value="Urease, subunit C, domain 1"/>
    <property type="match status" value="1"/>
</dbReference>
<dbReference type="PANTHER" id="PTHR11647:SF1">
    <property type="entry name" value="COLLAPSIN RESPONSE MEDIATOR PROTEIN"/>
    <property type="match status" value="1"/>
</dbReference>
<accession>A0ABM1F9I2</accession>
<feature type="region of interest" description="Disordered" evidence="7">
    <location>
        <begin position="1"/>
        <end position="39"/>
    </location>
</feature>
<dbReference type="Pfam" id="PF01979">
    <property type="entry name" value="Amidohydro_1"/>
    <property type="match status" value="1"/>
</dbReference>
<evidence type="ECO:0000256" key="2">
    <source>
        <dbReference type="ARBA" id="ARBA00008829"/>
    </source>
</evidence>
<dbReference type="RefSeq" id="XP_014681103.1">
    <property type="nucleotide sequence ID" value="XM_014825617.1"/>
</dbReference>